<dbReference type="InterPro" id="IPR027477">
    <property type="entry name" value="Succ_DH/fumarate_Rdtase_cat_sf"/>
</dbReference>
<feature type="domain" description="FAD-dependent oxidoreductase 2 FAD-binding" evidence="10">
    <location>
        <begin position="9"/>
        <end position="375"/>
    </location>
</feature>
<evidence type="ECO:0000256" key="6">
    <source>
        <dbReference type="ARBA" id="ARBA00022642"/>
    </source>
</evidence>
<evidence type="ECO:0000256" key="9">
    <source>
        <dbReference type="ARBA" id="ARBA00048305"/>
    </source>
</evidence>
<evidence type="ECO:0000259" key="10">
    <source>
        <dbReference type="Pfam" id="PF00890"/>
    </source>
</evidence>
<accession>A0A3D8VDN6</accession>
<dbReference type="SUPFAM" id="SSF56425">
    <property type="entry name" value="Succinate dehydrogenase/fumarate reductase flavoprotein, catalytic domain"/>
    <property type="match status" value="1"/>
</dbReference>
<dbReference type="EMBL" id="QTJR01000005">
    <property type="protein sequence ID" value="RDY67486.1"/>
    <property type="molecule type" value="Genomic_DNA"/>
</dbReference>
<organism evidence="11 12">
    <name type="scientific">Lysobacter soli</name>
    <dbReference type="NCBI Taxonomy" id="453783"/>
    <lineage>
        <taxon>Bacteria</taxon>
        <taxon>Pseudomonadati</taxon>
        <taxon>Pseudomonadota</taxon>
        <taxon>Gammaproteobacteria</taxon>
        <taxon>Lysobacterales</taxon>
        <taxon>Lysobacteraceae</taxon>
        <taxon>Lysobacter</taxon>
    </lineage>
</organism>
<protein>
    <recommendedName>
        <fullName evidence="4">L-aspartate oxidase</fullName>
        <ecNumber evidence="4">1.4.3.16</ecNumber>
    </recommendedName>
</protein>
<dbReference type="AlphaFoldDB" id="A0A3D8VDN6"/>
<evidence type="ECO:0000256" key="7">
    <source>
        <dbReference type="ARBA" id="ARBA00022827"/>
    </source>
</evidence>
<evidence type="ECO:0000313" key="12">
    <source>
        <dbReference type="Proteomes" id="UP000256829"/>
    </source>
</evidence>
<evidence type="ECO:0000256" key="8">
    <source>
        <dbReference type="ARBA" id="ARBA00023002"/>
    </source>
</evidence>
<dbReference type="InterPro" id="IPR003953">
    <property type="entry name" value="FAD-dep_OxRdtase_2_FAD-bd"/>
</dbReference>
<dbReference type="Proteomes" id="UP000256829">
    <property type="component" value="Unassembled WGS sequence"/>
</dbReference>
<comment type="caution">
    <text evidence="11">The sequence shown here is derived from an EMBL/GenBank/DDBJ whole genome shotgun (WGS) entry which is preliminary data.</text>
</comment>
<comment type="catalytic activity">
    <reaction evidence="9">
        <text>L-aspartate + O2 = iminosuccinate + H2O2</text>
        <dbReference type="Rhea" id="RHEA:25876"/>
        <dbReference type="ChEBI" id="CHEBI:15379"/>
        <dbReference type="ChEBI" id="CHEBI:16240"/>
        <dbReference type="ChEBI" id="CHEBI:29991"/>
        <dbReference type="ChEBI" id="CHEBI:77875"/>
        <dbReference type="EC" id="1.4.3.16"/>
    </reaction>
    <physiologicalReaction direction="left-to-right" evidence="9">
        <dbReference type="Rhea" id="RHEA:25877"/>
    </physiologicalReaction>
</comment>
<gene>
    <name evidence="11" type="ORF">DX912_09455</name>
</gene>
<dbReference type="PANTHER" id="PTHR42716:SF2">
    <property type="entry name" value="L-ASPARTATE OXIDASE, CHLOROPLASTIC"/>
    <property type="match status" value="1"/>
</dbReference>
<name>A0A3D8VDN6_9GAMM</name>
<evidence type="ECO:0000256" key="5">
    <source>
        <dbReference type="ARBA" id="ARBA00022630"/>
    </source>
</evidence>
<dbReference type="GO" id="GO:0034628">
    <property type="term" value="P:'de novo' NAD+ biosynthetic process from L-aspartate"/>
    <property type="evidence" value="ECO:0007669"/>
    <property type="project" value="TreeGrafter"/>
</dbReference>
<keyword evidence="6" id="KW-0662">Pyridine nucleotide biosynthesis</keyword>
<dbReference type="InterPro" id="IPR037099">
    <property type="entry name" value="Fum_R/Succ_DH_flav-like_C_sf"/>
</dbReference>
<evidence type="ECO:0000313" key="11">
    <source>
        <dbReference type="EMBL" id="RDY67486.1"/>
    </source>
</evidence>
<dbReference type="GO" id="GO:0008734">
    <property type="term" value="F:L-aspartate oxidase activity"/>
    <property type="evidence" value="ECO:0007669"/>
    <property type="project" value="UniProtKB-EC"/>
</dbReference>
<dbReference type="SUPFAM" id="SSF46977">
    <property type="entry name" value="Succinate dehydrogenase/fumarate reductase flavoprotein C-terminal domain"/>
    <property type="match status" value="1"/>
</dbReference>
<proteinExistence type="inferred from homology"/>
<comment type="similarity">
    <text evidence="3">Belongs to the FAD-dependent oxidoreductase 2 family. NadB subfamily.</text>
</comment>
<keyword evidence="8" id="KW-0560">Oxidoreductase</keyword>
<dbReference type="Pfam" id="PF00890">
    <property type="entry name" value="FAD_binding_2"/>
    <property type="match status" value="1"/>
</dbReference>
<dbReference type="PANTHER" id="PTHR42716">
    <property type="entry name" value="L-ASPARTATE OXIDASE"/>
    <property type="match status" value="1"/>
</dbReference>
<comment type="cofactor">
    <cofactor evidence="1">
        <name>FAD</name>
        <dbReference type="ChEBI" id="CHEBI:57692"/>
    </cofactor>
</comment>
<dbReference type="Gene3D" id="3.90.700.10">
    <property type="entry name" value="Succinate dehydrogenase/fumarate reductase flavoprotein, catalytic domain"/>
    <property type="match status" value="1"/>
</dbReference>
<dbReference type="RefSeq" id="WP_115842253.1">
    <property type="nucleotide sequence ID" value="NZ_QTJR01000005.1"/>
</dbReference>
<dbReference type="EC" id="1.4.3.16" evidence="4"/>
<dbReference type="InterPro" id="IPR005288">
    <property type="entry name" value="NadB"/>
</dbReference>
<reference evidence="11 12" key="1">
    <citation type="submission" date="2018-08" db="EMBL/GenBank/DDBJ databases">
        <title>Lysobacter soli KCTC 22011, whole genome shotgun sequence.</title>
        <authorList>
            <person name="Zhang X."/>
            <person name="Feng G."/>
            <person name="Zhu H."/>
        </authorList>
    </citation>
    <scope>NUCLEOTIDE SEQUENCE [LARGE SCALE GENOMIC DNA]</scope>
    <source>
        <strain evidence="11 12">KCTC 22011</strain>
    </source>
</reference>
<dbReference type="UniPathway" id="UPA00253">
    <property type="reaction ID" value="UER00326"/>
</dbReference>
<evidence type="ECO:0000256" key="4">
    <source>
        <dbReference type="ARBA" id="ARBA00012173"/>
    </source>
</evidence>
<keyword evidence="12" id="KW-1185">Reference proteome</keyword>
<comment type="pathway">
    <text evidence="2">Cofactor biosynthesis; NAD(+) biosynthesis; iminoaspartate from L-aspartate (oxidase route): step 1/1.</text>
</comment>
<sequence>MTRPASPPVVVVGAGVAGLSVALSAAPREVILLDPGEAGSSRLAQGGIAAALAAGDSVRAHVADTLQAGAFHNDEALAWSVLGAAPDAVAWLQIMGVAFDRDDRGLQLGREGGHGAHRIVHAGGDRTGERVVAALQGRAVRAGHVEWRTGVQVDGLLLRGRNVAGVQVRSADGRVETIEAGAVVLATGGLGALFQRTTNTGTTSGSGLALAMAAGARTRDLEFVQFHPTAFDGVGDGDGARLPLITEALRGAGARLIDHRSRSLMRGHHPLGDLAPRDVVSRRVWDARRDGPVWVDATGLRSGWERAFPTVVETCRARGVDPYTQPIPITAAAHFHMGGIATDPLGRTSLPNLHAVGEVTCNGLHGANRLASNSLLEAVVCGRWLGAHLRLAPSRTSRDAFRAVALGDGLEAGALAALRRRLWDAAGPVRTRAALSAAVREMKAMAASGWQARVAHAVLQAALLRPASLGAHWRADA</sequence>
<dbReference type="InterPro" id="IPR036188">
    <property type="entry name" value="FAD/NAD-bd_sf"/>
</dbReference>
<keyword evidence="5" id="KW-0285">Flavoprotein</keyword>
<dbReference type="SUPFAM" id="SSF51905">
    <property type="entry name" value="FAD/NAD(P)-binding domain"/>
    <property type="match status" value="1"/>
</dbReference>
<dbReference type="PRINTS" id="PR00368">
    <property type="entry name" value="FADPNR"/>
</dbReference>
<evidence type="ECO:0000256" key="2">
    <source>
        <dbReference type="ARBA" id="ARBA00004950"/>
    </source>
</evidence>
<dbReference type="Gene3D" id="3.50.50.60">
    <property type="entry name" value="FAD/NAD(P)-binding domain"/>
    <property type="match status" value="1"/>
</dbReference>
<evidence type="ECO:0000256" key="3">
    <source>
        <dbReference type="ARBA" id="ARBA00008562"/>
    </source>
</evidence>
<dbReference type="Gene3D" id="1.20.58.100">
    <property type="entry name" value="Fumarate reductase/succinate dehydrogenase flavoprotein-like, C-terminal domain"/>
    <property type="match status" value="1"/>
</dbReference>
<keyword evidence="7" id="KW-0274">FAD</keyword>
<evidence type="ECO:0000256" key="1">
    <source>
        <dbReference type="ARBA" id="ARBA00001974"/>
    </source>
</evidence>